<gene>
    <name evidence="1" type="ORF">DSAG12_00533</name>
</gene>
<accession>A0A5B9D6E5</accession>
<dbReference type="KEGG" id="psyt:DSAG12_00533"/>
<dbReference type="AlphaFoldDB" id="A0A5B9D6E5"/>
<dbReference type="RefSeq" id="WP_147661662.1">
    <property type="nucleotide sequence ID" value="NZ_CP042905.2"/>
</dbReference>
<evidence type="ECO:0000313" key="2">
    <source>
        <dbReference type="Proteomes" id="UP000321408"/>
    </source>
</evidence>
<reference evidence="1 2" key="2">
    <citation type="journal article" date="2024" name="Int. J. Syst. Evol. Microbiol.">
        <title>Promethearchaeum syntrophicum gen. nov., sp. nov., an anaerobic, obligately syntrophic archaeon, the first isolate of the lineage 'Asgard' archaea, and proposal of the new archaeal phylum Promethearchaeota phyl. nov. and kingdom Promethearchaeati regn. nov.</title>
        <authorList>
            <person name="Imachi H."/>
            <person name="Nobu M.K."/>
            <person name="Kato S."/>
            <person name="Takaki Y."/>
            <person name="Miyazaki M."/>
            <person name="Miyata M."/>
            <person name="Ogawara M."/>
            <person name="Saito Y."/>
            <person name="Sakai S."/>
            <person name="Tahara Y.O."/>
            <person name="Takano Y."/>
            <person name="Tasumi E."/>
            <person name="Uematsu K."/>
            <person name="Yoshimura T."/>
            <person name="Itoh T."/>
            <person name="Ohkuma M."/>
            <person name="Takai K."/>
        </authorList>
    </citation>
    <scope>NUCLEOTIDE SEQUENCE [LARGE SCALE GENOMIC DNA]</scope>
    <source>
        <strain evidence="1 2">MK-D1</strain>
    </source>
</reference>
<keyword evidence="2" id="KW-1185">Reference proteome</keyword>
<name>A0A5B9D6E5_9ARCH</name>
<proteinExistence type="predicted"/>
<evidence type="ECO:0000313" key="1">
    <source>
        <dbReference type="EMBL" id="QEE14718.1"/>
    </source>
</evidence>
<dbReference type="GeneID" id="41328537"/>
<dbReference type="EMBL" id="CP042905">
    <property type="protein sequence ID" value="QEE14718.1"/>
    <property type="molecule type" value="Genomic_DNA"/>
</dbReference>
<dbReference type="Proteomes" id="UP000321408">
    <property type="component" value="Chromosome"/>
</dbReference>
<sequence length="85" mass="10229">MAESILEWMKKNEKRFNSQPISLRNRKMKHISKLKVEESNPQRTMDSYFSPQSQKSLFDESFSKEDFMLLTKRWKEQNLENIAAN</sequence>
<organism evidence="1 2">
    <name type="scientific">Promethearchaeum syntrophicum</name>
    <dbReference type="NCBI Taxonomy" id="2594042"/>
    <lineage>
        <taxon>Archaea</taxon>
        <taxon>Promethearchaeati</taxon>
        <taxon>Promethearchaeota</taxon>
        <taxon>Promethearchaeia</taxon>
        <taxon>Promethearchaeales</taxon>
        <taxon>Promethearchaeaceae</taxon>
        <taxon>Promethearchaeum</taxon>
    </lineage>
</organism>
<reference evidence="1 2" key="1">
    <citation type="journal article" date="2020" name="Nature">
        <title>Isolation of an archaeon at the prokaryote-eukaryote interface.</title>
        <authorList>
            <person name="Imachi H."/>
            <person name="Nobu M.K."/>
            <person name="Nakahara N."/>
            <person name="Morono Y."/>
            <person name="Ogawara M."/>
            <person name="Takaki Y."/>
            <person name="Takano Y."/>
            <person name="Uematsu K."/>
            <person name="Ikuta T."/>
            <person name="Ito M."/>
            <person name="Matsui Y."/>
            <person name="Miyazaki M."/>
            <person name="Murata K."/>
            <person name="Saito Y."/>
            <person name="Sakai S."/>
            <person name="Song C."/>
            <person name="Tasumi E."/>
            <person name="Yamanaka Y."/>
            <person name="Yamaguchi T."/>
            <person name="Kamagata Y."/>
            <person name="Tamaki H."/>
            <person name="Takai K."/>
        </authorList>
    </citation>
    <scope>NUCLEOTIDE SEQUENCE [LARGE SCALE GENOMIC DNA]</scope>
    <source>
        <strain evidence="1 2">MK-D1</strain>
    </source>
</reference>
<protein>
    <submittedName>
        <fullName evidence="1">Uncharacterized protein</fullName>
    </submittedName>
</protein>